<proteinExistence type="predicted"/>
<name>A0ACC2H928_DALPE</name>
<evidence type="ECO:0000313" key="2">
    <source>
        <dbReference type="Proteomes" id="UP001157502"/>
    </source>
</evidence>
<accession>A0ACC2H928</accession>
<gene>
    <name evidence="1" type="ORF">DPEC_G00043560</name>
</gene>
<sequence>MLCALCVFNSRVSDVKKQCLGSVRGPDPASPPLPCHHRNNNPSWQDPSSGWQTKCPSVRLTYLPRDQQAQGDAQKPSPGSAAAGRVDDGERRDGPDVESMKSSEGNRR</sequence>
<dbReference type="Proteomes" id="UP001157502">
    <property type="component" value="Chromosome 4"/>
</dbReference>
<keyword evidence="2" id="KW-1185">Reference proteome</keyword>
<dbReference type="EMBL" id="CM055731">
    <property type="protein sequence ID" value="KAJ8012509.1"/>
    <property type="molecule type" value="Genomic_DNA"/>
</dbReference>
<protein>
    <submittedName>
        <fullName evidence="1">Uncharacterized protein</fullName>
    </submittedName>
</protein>
<evidence type="ECO:0000313" key="1">
    <source>
        <dbReference type="EMBL" id="KAJ8012509.1"/>
    </source>
</evidence>
<organism evidence="1 2">
    <name type="scientific">Dallia pectoralis</name>
    <name type="common">Alaska blackfish</name>
    <dbReference type="NCBI Taxonomy" id="75939"/>
    <lineage>
        <taxon>Eukaryota</taxon>
        <taxon>Metazoa</taxon>
        <taxon>Chordata</taxon>
        <taxon>Craniata</taxon>
        <taxon>Vertebrata</taxon>
        <taxon>Euteleostomi</taxon>
        <taxon>Actinopterygii</taxon>
        <taxon>Neopterygii</taxon>
        <taxon>Teleostei</taxon>
        <taxon>Protacanthopterygii</taxon>
        <taxon>Esociformes</taxon>
        <taxon>Umbridae</taxon>
        <taxon>Dallia</taxon>
    </lineage>
</organism>
<reference evidence="1" key="1">
    <citation type="submission" date="2021-05" db="EMBL/GenBank/DDBJ databases">
        <authorList>
            <person name="Pan Q."/>
            <person name="Jouanno E."/>
            <person name="Zahm M."/>
            <person name="Klopp C."/>
            <person name="Cabau C."/>
            <person name="Louis A."/>
            <person name="Berthelot C."/>
            <person name="Parey E."/>
            <person name="Roest Crollius H."/>
            <person name="Montfort J."/>
            <person name="Robinson-Rechavi M."/>
            <person name="Bouchez O."/>
            <person name="Lampietro C."/>
            <person name="Lopez Roques C."/>
            <person name="Donnadieu C."/>
            <person name="Postlethwait J."/>
            <person name="Bobe J."/>
            <person name="Dillon D."/>
            <person name="Chandos A."/>
            <person name="von Hippel F."/>
            <person name="Guiguen Y."/>
        </authorList>
    </citation>
    <scope>NUCLEOTIDE SEQUENCE</scope>
    <source>
        <strain evidence="1">YG-Jan2019</strain>
    </source>
</reference>
<comment type="caution">
    <text evidence="1">The sequence shown here is derived from an EMBL/GenBank/DDBJ whole genome shotgun (WGS) entry which is preliminary data.</text>
</comment>